<protein>
    <submittedName>
        <fullName evidence="2">IgA peptidase</fullName>
    </submittedName>
</protein>
<dbReference type="EMBL" id="QGDO01000001">
    <property type="protein sequence ID" value="PWJ43764.1"/>
    <property type="molecule type" value="Genomic_DNA"/>
</dbReference>
<evidence type="ECO:0000313" key="3">
    <source>
        <dbReference type="Proteomes" id="UP000245535"/>
    </source>
</evidence>
<sequence>MYLSILTFLLQIILPFNDLFTGQTCRMDVMHGGDRNTEWVALDEFRIEKEWAGTRTNLTNDLNLGTYRIQLIHKKDSSLIFSQGINGIFGEWQTTAEASLMQRAFHESFRFPEPKESVKVLIQKRDSLNNFETLTSFDLDPKHWRVNRENVYEKGLLKDIHISGNADKKLDILILSEGYQEEDLYKFFEDANRMSSALFKEEPFKSRKEDINIRALGIQSVESGISNPRAKEQVNSAFDLHFNSLGSDRYVLTYSNKKIREAIAHVPYDALIIVANEKKYGGAGLYNLWATVTSDNKLSDYVFVHELGHSLAGLGDEYYTSSVAYEIEPPKVEPWEPNLTALLSDTLKWAALVDEDTPIPTPWKKAEFDTFEENYPPMPSVLSTLEILDYMDEKGEKKQLLLQSSLYYDKVGAFEGGGYLSEKIYRPQVDCIMHTQNDVGFCKVCVHHLNKILDYYSEK</sequence>
<dbReference type="InterPro" id="IPR019026">
    <property type="entry name" value="Peptidase_M64_IgA"/>
</dbReference>
<comment type="caution">
    <text evidence="2">The sequence shown here is derived from an EMBL/GenBank/DDBJ whole genome shotgun (WGS) entry which is preliminary data.</text>
</comment>
<dbReference type="InterPro" id="IPR038171">
    <property type="entry name" value="M64_N_sf"/>
</dbReference>
<dbReference type="Proteomes" id="UP000245535">
    <property type="component" value="Unassembled WGS sequence"/>
</dbReference>
<reference evidence="2 3" key="1">
    <citation type="submission" date="2018-03" db="EMBL/GenBank/DDBJ databases">
        <title>Genomic Encyclopedia of Archaeal and Bacterial Type Strains, Phase II (KMG-II): from individual species to whole genera.</title>
        <authorList>
            <person name="Goeker M."/>
        </authorList>
    </citation>
    <scope>NUCLEOTIDE SEQUENCE [LARGE SCALE GENOMIC DNA]</scope>
    <source>
        <strain evidence="2 3">DSM 28229</strain>
    </source>
</reference>
<dbReference type="OrthoDB" id="127762at2"/>
<organism evidence="2 3">
    <name type="scientific">Sediminitomix flava</name>
    <dbReference type="NCBI Taxonomy" id="379075"/>
    <lineage>
        <taxon>Bacteria</taxon>
        <taxon>Pseudomonadati</taxon>
        <taxon>Bacteroidota</taxon>
        <taxon>Cytophagia</taxon>
        <taxon>Cytophagales</taxon>
        <taxon>Flammeovirgaceae</taxon>
        <taxon>Sediminitomix</taxon>
    </lineage>
</organism>
<dbReference type="Pfam" id="PF16217">
    <property type="entry name" value="M64_N"/>
    <property type="match status" value="1"/>
</dbReference>
<feature type="domain" description="Peptidase M64 N-terminal" evidence="1">
    <location>
        <begin position="16"/>
        <end position="133"/>
    </location>
</feature>
<proteinExistence type="predicted"/>
<dbReference type="AlphaFoldDB" id="A0A315ZG88"/>
<dbReference type="Pfam" id="PF09471">
    <property type="entry name" value="Peptidase_M64"/>
    <property type="match status" value="1"/>
</dbReference>
<dbReference type="GO" id="GO:0008237">
    <property type="term" value="F:metallopeptidase activity"/>
    <property type="evidence" value="ECO:0007669"/>
    <property type="project" value="InterPro"/>
</dbReference>
<evidence type="ECO:0000313" key="2">
    <source>
        <dbReference type="EMBL" id="PWJ43764.1"/>
    </source>
</evidence>
<dbReference type="InterPro" id="IPR032625">
    <property type="entry name" value="M64_N"/>
</dbReference>
<gene>
    <name evidence="2" type="ORF">BC781_101110</name>
</gene>
<name>A0A315ZG88_SEDFL</name>
<dbReference type="Gene3D" id="2.60.40.3250">
    <property type="entry name" value="Peptidase M64, N-terminal domain"/>
    <property type="match status" value="1"/>
</dbReference>
<dbReference type="InterPro" id="IPR024079">
    <property type="entry name" value="MetalloPept_cat_dom_sf"/>
</dbReference>
<evidence type="ECO:0000259" key="1">
    <source>
        <dbReference type="Pfam" id="PF16217"/>
    </source>
</evidence>
<accession>A0A315ZG88</accession>
<keyword evidence="3" id="KW-1185">Reference proteome</keyword>
<dbReference type="Gene3D" id="3.40.390.10">
    <property type="entry name" value="Collagenase (Catalytic Domain)"/>
    <property type="match status" value="1"/>
</dbReference>
<dbReference type="RefSeq" id="WP_109615302.1">
    <property type="nucleotide sequence ID" value="NZ_QGDO01000001.1"/>
</dbReference>